<dbReference type="RefSeq" id="WP_111714097.1">
    <property type="nucleotide sequence ID" value="NZ_JBHSSR010000001.1"/>
</dbReference>
<dbReference type="Proteomes" id="UP000249808">
    <property type="component" value="Unassembled WGS sequence"/>
</dbReference>
<keyword evidence="1" id="KW-0732">Signal</keyword>
<evidence type="ECO:0000256" key="1">
    <source>
        <dbReference type="SAM" id="SignalP"/>
    </source>
</evidence>
<comment type="caution">
    <text evidence="2">The sequence shown here is derived from an EMBL/GenBank/DDBJ whole genome shotgun (WGS) entry which is preliminary data.</text>
</comment>
<sequence>MKKVLVSTLAAGLLLSCCSFNEASAATKYNLTSKTVVNKIKHSTLAPNGIKIGKKLKEYRFKKAYTLMQSTHGGYSPPNPPTRLIDEVSTVGATGFSDLQEHISFGNRKVKRIVLSNYYNTNMNAIRKVYKKPVLSVTSRSNMGGIDIVQDHYKFATFVYTKFDKKLISVHLNNFKTTAEIKKFSKVLKTKEYYPAIKKSEWK</sequence>
<dbReference type="PROSITE" id="PS51257">
    <property type="entry name" value="PROKAR_LIPOPROTEIN"/>
    <property type="match status" value="1"/>
</dbReference>
<reference evidence="2 3" key="1">
    <citation type="journal article" date="2018" name="Front. Microbiol.">
        <title>Description and Comparative Genomics of Macrococcus caseolyticus subsp. hominis subsp. nov., Macrococcus goetzii sp. nov., Macrococcus epidermidis sp. nov., and Macrococcus bohemicus sp. nov., Novel Macrococci From Human Clinical Material With Virulence Potential and Suspected Uptake of Foreign DNA by Natural Transformation.</title>
        <authorList>
            <person name="Maslanova I."/>
            <person name="Wertheimer Z."/>
            <person name="Sedlacek I."/>
            <person name="Svec P."/>
            <person name="Indrakova A."/>
            <person name="Kovarovic V."/>
            <person name="Schumann P."/>
            <person name="Sproer C."/>
            <person name="Kralova S."/>
            <person name="Sedo O."/>
            <person name="Kristofova L."/>
            <person name="Vrbovska V."/>
            <person name="Fuzik T."/>
            <person name="Petras P."/>
            <person name="Zdrahal Z."/>
            <person name="Ruzickova V."/>
            <person name="Doskar J."/>
            <person name="Pantucek R."/>
        </authorList>
    </citation>
    <scope>NUCLEOTIDE SEQUENCE [LARGE SCALE GENOMIC DNA]</scope>
    <source>
        <strain evidence="2 3">01/688</strain>
    </source>
</reference>
<keyword evidence="3" id="KW-1185">Reference proteome</keyword>
<protein>
    <submittedName>
        <fullName evidence="2">Uncharacterized protein</fullName>
    </submittedName>
</protein>
<organism evidence="2 3">
    <name type="scientific">Macrococcus epidermidis</name>
    <dbReference type="NCBI Taxonomy" id="1902580"/>
    <lineage>
        <taxon>Bacteria</taxon>
        <taxon>Bacillati</taxon>
        <taxon>Bacillota</taxon>
        <taxon>Bacilli</taxon>
        <taxon>Bacillales</taxon>
        <taxon>Staphylococcaceae</taxon>
        <taxon>Macrococcus</taxon>
    </lineage>
</organism>
<accession>A0A327ZV26</accession>
<dbReference type="EMBL" id="PZJH01000001">
    <property type="protein sequence ID" value="RAK45916.1"/>
    <property type="molecule type" value="Genomic_DNA"/>
</dbReference>
<name>A0A327ZV26_9STAP</name>
<dbReference type="AlphaFoldDB" id="A0A327ZV26"/>
<evidence type="ECO:0000313" key="3">
    <source>
        <dbReference type="Proteomes" id="UP000249808"/>
    </source>
</evidence>
<feature type="signal peptide" evidence="1">
    <location>
        <begin position="1"/>
        <end position="25"/>
    </location>
</feature>
<feature type="chain" id="PRO_5016308066" evidence="1">
    <location>
        <begin position="26"/>
        <end position="203"/>
    </location>
</feature>
<proteinExistence type="predicted"/>
<gene>
    <name evidence="2" type="ORF">BHU61_00285</name>
</gene>
<evidence type="ECO:0000313" key="2">
    <source>
        <dbReference type="EMBL" id="RAK45916.1"/>
    </source>
</evidence>